<proteinExistence type="predicted"/>
<feature type="chain" id="PRO_5015411271" description="TIGR03067 domain-containing protein" evidence="1">
    <location>
        <begin position="22"/>
        <end position="125"/>
    </location>
</feature>
<accession>A0A2S7IJY3</accession>
<dbReference type="Proteomes" id="UP000239590">
    <property type="component" value="Unassembled WGS sequence"/>
</dbReference>
<evidence type="ECO:0000256" key="1">
    <source>
        <dbReference type="SAM" id="SignalP"/>
    </source>
</evidence>
<sequence>MRKASMFLFLILMSMAFGSGAQTTAPGDFFAGKWEIVIAGTPNGDAKLVTDLVRKDGKLTGELSDPTDPDKPKMPLTKVEENGDTLTLYFDTSQAGELALSLTKVDPDTLKGSVFNFEAVARRVK</sequence>
<comment type="caution">
    <text evidence="2">The sequence shown here is derived from an EMBL/GenBank/DDBJ whole genome shotgun (WGS) entry which is preliminary data.</text>
</comment>
<keyword evidence="3" id="KW-1185">Reference proteome</keyword>
<name>A0A2S7IJY3_9BACT</name>
<feature type="signal peptide" evidence="1">
    <location>
        <begin position="1"/>
        <end position="21"/>
    </location>
</feature>
<evidence type="ECO:0000313" key="3">
    <source>
        <dbReference type="Proteomes" id="UP000239590"/>
    </source>
</evidence>
<evidence type="ECO:0000313" key="2">
    <source>
        <dbReference type="EMBL" id="PQA56902.1"/>
    </source>
</evidence>
<dbReference type="RefSeq" id="WP_104714476.1">
    <property type="nucleotide sequence ID" value="NZ_PTRA01000002.1"/>
</dbReference>
<evidence type="ECO:0008006" key="4">
    <source>
        <dbReference type="Google" id="ProtNLM"/>
    </source>
</evidence>
<protein>
    <recommendedName>
        <fullName evidence="4">TIGR03067 domain-containing protein</fullName>
    </recommendedName>
</protein>
<reference evidence="3" key="1">
    <citation type="submission" date="2018-02" db="EMBL/GenBank/DDBJ databases">
        <title>Genome sequencing of Solimonas sp. HR-BB.</title>
        <authorList>
            <person name="Lee Y."/>
            <person name="Jeon C.O."/>
        </authorList>
    </citation>
    <scope>NUCLEOTIDE SEQUENCE [LARGE SCALE GENOMIC DNA]</scope>
    <source>
        <strain evidence="3">HR-U</strain>
    </source>
</reference>
<organism evidence="2 3">
    <name type="scientific">Siphonobacter curvatus</name>
    <dbReference type="NCBI Taxonomy" id="2094562"/>
    <lineage>
        <taxon>Bacteria</taxon>
        <taxon>Pseudomonadati</taxon>
        <taxon>Bacteroidota</taxon>
        <taxon>Cytophagia</taxon>
        <taxon>Cytophagales</taxon>
        <taxon>Cytophagaceae</taxon>
        <taxon>Siphonobacter</taxon>
    </lineage>
</organism>
<dbReference type="EMBL" id="PTRA01000002">
    <property type="protein sequence ID" value="PQA56902.1"/>
    <property type="molecule type" value="Genomic_DNA"/>
</dbReference>
<keyword evidence="1" id="KW-0732">Signal</keyword>
<dbReference type="OrthoDB" id="1100674at2"/>
<gene>
    <name evidence="2" type="ORF">C5O19_16330</name>
</gene>
<dbReference type="AlphaFoldDB" id="A0A2S7IJY3"/>